<keyword evidence="4 5" id="KW-0342">GTP-binding</keyword>
<dbReference type="InterPro" id="IPR005225">
    <property type="entry name" value="Small_GTP-bd"/>
</dbReference>
<dbReference type="PANTHER" id="PTHR10229:SF8">
    <property type="entry name" value="GTPASE HFLX"/>
    <property type="match status" value="1"/>
</dbReference>
<keyword evidence="10" id="KW-1185">Reference proteome</keyword>
<dbReference type="GO" id="GO:0043022">
    <property type="term" value="F:ribosome binding"/>
    <property type="evidence" value="ECO:0007669"/>
    <property type="project" value="TreeGrafter"/>
</dbReference>
<dbReference type="Gene3D" id="6.10.250.2860">
    <property type="match status" value="1"/>
</dbReference>
<dbReference type="GO" id="GO:0046872">
    <property type="term" value="F:metal ion binding"/>
    <property type="evidence" value="ECO:0007669"/>
    <property type="project" value="UniProtKB-KW"/>
</dbReference>
<dbReference type="InterPro" id="IPR006073">
    <property type="entry name" value="GTP-bd"/>
</dbReference>
<evidence type="ECO:0000256" key="2">
    <source>
        <dbReference type="ARBA" id="ARBA00022741"/>
    </source>
</evidence>
<dbReference type="SUPFAM" id="SSF52540">
    <property type="entry name" value="P-loop containing nucleoside triphosphate hydrolases"/>
    <property type="match status" value="1"/>
</dbReference>
<comment type="cofactor">
    <cofactor evidence="6">
        <name>Mg(2+)</name>
        <dbReference type="ChEBI" id="CHEBI:18420"/>
    </cofactor>
</comment>
<dbReference type="InterPro" id="IPR042108">
    <property type="entry name" value="GTPase_HflX_N_sf"/>
</dbReference>
<dbReference type="Pfam" id="PF01926">
    <property type="entry name" value="MMR_HSR1"/>
    <property type="match status" value="1"/>
</dbReference>
<dbReference type="EMBL" id="CP045483">
    <property type="protein sequence ID" value="QGR18883.1"/>
    <property type="molecule type" value="Genomic_DNA"/>
</dbReference>
<evidence type="ECO:0000256" key="3">
    <source>
        <dbReference type="ARBA" id="ARBA00022842"/>
    </source>
</evidence>
<dbReference type="PANTHER" id="PTHR10229">
    <property type="entry name" value="GTP-BINDING PROTEIN HFLX"/>
    <property type="match status" value="1"/>
</dbReference>
<feature type="binding site" evidence="6">
    <location>
        <position position="209"/>
    </location>
    <ligand>
        <name>Mg(2+)</name>
        <dbReference type="ChEBI" id="CHEBI:18420"/>
    </ligand>
</feature>
<feature type="binding site" evidence="5">
    <location>
        <begin position="207"/>
        <end position="211"/>
    </location>
    <ligand>
        <name>GTP</name>
        <dbReference type="ChEBI" id="CHEBI:37565"/>
    </ligand>
</feature>
<feature type="domain" description="Hflx-type G" evidence="8">
    <location>
        <begin position="176"/>
        <end position="355"/>
    </location>
</feature>
<proteinExistence type="predicted"/>
<dbReference type="InterPro" id="IPR032305">
    <property type="entry name" value="GTP-bd_M"/>
</dbReference>
<dbReference type="PROSITE" id="PS51705">
    <property type="entry name" value="G_HFLX"/>
    <property type="match status" value="1"/>
</dbReference>
<feature type="binding site" evidence="5">
    <location>
        <begin position="335"/>
        <end position="337"/>
    </location>
    <ligand>
        <name>GTP</name>
        <dbReference type="ChEBI" id="CHEBI:37565"/>
    </ligand>
</feature>
<organism evidence="9 10">
    <name type="scientific">Stygiolobus azoricus</name>
    <dbReference type="NCBI Taxonomy" id="41675"/>
    <lineage>
        <taxon>Archaea</taxon>
        <taxon>Thermoproteota</taxon>
        <taxon>Thermoprotei</taxon>
        <taxon>Sulfolobales</taxon>
        <taxon>Sulfolobaceae</taxon>
        <taxon>Stygiolobus</taxon>
    </lineage>
</organism>
<dbReference type="Gene3D" id="3.40.50.11060">
    <property type="entry name" value="GTPase HflX, N-terminal domain"/>
    <property type="match status" value="1"/>
</dbReference>
<evidence type="ECO:0000256" key="4">
    <source>
        <dbReference type="ARBA" id="ARBA00023134"/>
    </source>
</evidence>
<dbReference type="Gene3D" id="3.40.50.300">
    <property type="entry name" value="P-loop containing nucleotide triphosphate hydrolases"/>
    <property type="match status" value="1"/>
</dbReference>
<reference evidence="9 10" key="1">
    <citation type="submission" date="2019-10" db="EMBL/GenBank/DDBJ databases">
        <title>Genome Sequences from Six Type Strain Members of the Archaeal Family Sulfolobaceae: Acidianus ambivalens, Acidianus infernus, Metallosphaera prunae, Stygiolobus azoricus, Sulfolobus metallicus, and Sulfurisphaera ohwakuensis.</title>
        <authorList>
            <person name="Counts J.A."/>
            <person name="Kelly R.M."/>
        </authorList>
    </citation>
    <scope>NUCLEOTIDE SEQUENCE [LARGE SCALE GENOMIC DNA]</scope>
    <source>
        <strain evidence="9 10">FC6</strain>
    </source>
</reference>
<feature type="binding site" evidence="5">
    <location>
        <begin position="300"/>
        <end position="303"/>
    </location>
    <ligand>
        <name>GTP</name>
        <dbReference type="ChEBI" id="CHEBI:37565"/>
    </ligand>
</feature>
<dbReference type="OrthoDB" id="10150at2157"/>
<dbReference type="GeneID" id="42797809"/>
<dbReference type="AlphaFoldDB" id="A0A650CM83"/>
<dbReference type="Pfam" id="PF13167">
    <property type="entry name" value="GTP-bdg_N"/>
    <property type="match status" value="1"/>
</dbReference>
<keyword evidence="2 5" id="KW-0547">Nucleotide-binding</keyword>
<evidence type="ECO:0000313" key="10">
    <source>
        <dbReference type="Proteomes" id="UP000423396"/>
    </source>
</evidence>
<dbReference type="Pfam" id="PF16360">
    <property type="entry name" value="GTP-bdg_M"/>
    <property type="match status" value="1"/>
</dbReference>
<evidence type="ECO:0000259" key="8">
    <source>
        <dbReference type="PROSITE" id="PS51705"/>
    </source>
</evidence>
<dbReference type="CDD" id="cd01878">
    <property type="entry name" value="HflX"/>
    <property type="match status" value="1"/>
</dbReference>
<dbReference type="Proteomes" id="UP000423396">
    <property type="component" value="Chromosome"/>
</dbReference>
<dbReference type="RefSeq" id="WP_156005112.1">
    <property type="nucleotide sequence ID" value="NZ_CP045483.1"/>
</dbReference>
<keyword evidence="1 6" id="KW-0479">Metal-binding</keyword>
<feature type="binding site" evidence="6">
    <location>
        <position position="189"/>
    </location>
    <ligand>
        <name>Mg(2+)</name>
        <dbReference type="ChEBI" id="CHEBI:18420"/>
    </ligand>
</feature>
<evidence type="ECO:0000256" key="6">
    <source>
        <dbReference type="PIRSR" id="PIRSR006809-2"/>
    </source>
</evidence>
<keyword evidence="7" id="KW-0175">Coiled coil</keyword>
<dbReference type="PRINTS" id="PR00326">
    <property type="entry name" value="GTP1OBG"/>
</dbReference>
<dbReference type="GO" id="GO:0005525">
    <property type="term" value="F:GTP binding"/>
    <property type="evidence" value="ECO:0007669"/>
    <property type="project" value="UniProtKB-KW"/>
</dbReference>
<feature type="binding site" evidence="5">
    <location>
        <begin position="182"/>
        <end position="189"/>
    </location>
    <ligand>
        <name>GTP</name>
        <dbReference type="ChEBI" id="CHEBI:37565"/>
    </ligand>
</feature>
<dbReference type="InterPro" id="IPR027417">
    <property type="entry name" value="P-loop_NTPase"/>
</dbReference>
<dbReference type="InterPro" id="IPR016496">
    <property type="entry name" value="GTPase_HflX"/>
</dbReference>
<evidence type="ECO:0000256" key="1">
    <source>
        <dbReference type="ARBA" id="ARBA00022723"/>
    </source>
</evidence>
<protein>
    <submittedName>
        <fullName evidence="9">GTP-binding protein</fullName>
    </submittedName>
</protein>
<evidence type="ECO:0000256" key="5">
    <source>
        <dbReference type="PIRSR" id="PIRSR006809-1"/>
    </source>
</evidence>
<accession>A0A650CM83</accession>
<feature type="binding site" evidence="5">
    <location>
        <begin position="232"/>
        <end position="235"/>
    </location>
    <ligand>
        <name>GTP</name>
        <dbReference type="ChEBI" id="CHEBI:37565"/>
    </ligand>
</feature>
<dbReference type="NCBIfam" id="TIGR00231">
    <property type="entry name" value="small_GTP"/>
    <property type="match status" value="1"/>
</dbReference>
<dbReference type="GO" id="GO:0005737">
    <property type="term" value="C:cytoplasm"/>
    <property type="evidence" value="ECO:0007669"/>
    <property type="project" value="TreeGrafter"/>
</dbReference>
<dbReference type="PIRSF" id="PIRSF006809">
    <property type="entry name" value="GTP-binding_hflX_prd"/>
    <property type="match status" value="1"/>
</dbReference>
<dbReference type="InterPro" id="IPR025121">
    <property type="entry name" value="GTPase_HflX_N"/>
</dbReference>
<name>A0A650CM83_9CREN</name>
<feature type="coiled-coil region" evidence="7">
    <location>
        <begin position="145"/>
        <end position="172"/>
    </location>
</feature>
<evidence type="ECO:0000256" key="7">
    <source>
        <dbReference type="SAM" id="Coils"/>
    </source>
</evidence>
<evidence type="ECO:0000313" key="9">
    <source>
        <dbReference type="EMBL" id="QGR18883.1"/>
    </source>
</evidence>
<dbReference type="KEGG" id="sazo:D1868_02010"/>
<gene>
    <name evidence="9" type="ORF">D1868_02010</name>
</gene>
<keyword evidence="3 6" id="KW-0460">Magnesium</keyword>
<dbReference type="InterPro" id="IPR030394">
    <property type="entry name" value="G_HFLX_dom"/>
</dbReference>
<sequence length="355" mass="40367">MKAILFVNEEFEDEAVALAESALYEIAKVYPLPRKPNPVFYLQKDKLEQIKNDNSIEAIIIFDLVKSRQFIGLYREIPYKKVLDKVLLLLEIFALHAGSKEAKLQIELAKLRYELPIIKDMYKKTKITEQQGPLGAGVYGVEAAIRLYLRRIVKIRQELEQLRKVKEEQIKKNDFKKIAIVGYTNAGKTTLFNALTGLRQKVDSSMFTTTSPKRYSIPIKLDGKKEKVLLIDTVGFIRGIPPQIVEAFFVTLSEAKYADILVLVLDASINDSMLIEMLTSSIEVLRELGISGKPMLIVLNKVDLVQKEDVENKIAIVKKISENLYSPIEDIIPVSALKGINLNYLKEKLTHMVWA</sequence>